<proteinExistence type="predicted"/>
<evidence type="ECO:0000313" key="3">
    <source>
        <dbReference type="Proteomes" id="UP000298218"/>
    </source>
</evidence>
<feature type="region of interest" description="Disordered" evidence="1">
    <location>
        <begin position="1"/>
        <end position="43"/>
    </location>
</feature>
<comment type="caution">
    <text evidence="2">The sequence shown here is derived from an EMBL/GenBank/DDBJ whole genome shotgun (WGS) entry which is preliminary data.</text>
</comment>
<evidence type="ECO:0000313" key="2">
    <source>
        <dbReference type="EMBL" id="TFD76505.1"/>
    </source>
</evidence>
<name>A0A4Y8KRB6_9MICO</name>
<sequence length="69" mass="8017">MTPVTEGTKPRRRSDDVTVVRSGPDARRLRPIYPKNTGPKGRRYVNLNDAEEFNRYLMERSAQAERSPR</sequence>
<evidence type="ECO:0000256" key="1">
    <source>
        <dbReference type="SAM" id="MobiDB-lite"/>
    </source>
</evidence>
<gene>
    <name evidence="2" type="ORF">E3T53_13570</name>
</gene>
<feature type="compositionally biased region" description="Basic and acidic residues" evidence="1">
    <location>
        <begin position="13"/>
        <end position="28"/>
    </location>
</feature>
<reference evidence="2 3" key="1">
    <citation type="submission" date="2019-03" db="EMBL/GenBank/DDBJ databases">
        <title>Genomics of glacier-inhabiting Cryobacterium strains.</title>
        <authorList>
            <person name="Liu Q."/>
            <person name="Xin Y.-H."/>
        </authorList>
    </citation>
    <scope>NUCLEOTIDE SEQUENCE [LARGE SCALE GENOMIC DNA]</scope>
    <source>
        <strain evidence="2 3">CGMCC 1.4292</strain>
    </source>
</reference>
<dbReference type="Proteomes" id="UP000298218">
    <property type="component" value="Unassembled WGS sequence"/>
</dbReference>
<dbReference type="EMBL" id="SOHQ01000037">
    <property type="protein sequence ID" value="TFD76505.1"/>
    <property type="molecule type" value="Genomic_DNA"/>
</dbReference>
<organism evidence="2 3">
    <name type="scientific">Cryobacterium psychrophilum</name>
    <dbReference type="NCBI Taxonomy" id="41988"/>
    <lineage>
        <taxon>Bacteria</taxon>
        <taxon>Bacillati</taxon>
        <taxon>Actinomycetota</taxon>
        <taxon>Actinomycetes</taxon>
        <taxon>Micrococcales</taxon>
        <taxon>Microbacteriaceae</taxon>
        <taxon>Cryobacterium</taxon>
    </lineage>
</organism>
<keyword evidence="3" id="KW-1185">Reference proteome</keyword>
<accession>A0A4Y8KRB6</accession>
<protein>
    <submittedName>
        <fullName evidence="2">Uncharacterized protein</fullName>
    </submittedName>
</protein>
<dbReference type="AlphaFoldDB" id="A0A4Y8KRB6"/>
<dbReference type="RefSeq" id="WP_134172810.1">
    <property type="nucleotide sequence ID" value="NZ_SODI01000001.1"/>
</dbReference>